<proteinExistence type="predicted"/>
<name>A0A426WY67_ENSVE</name>
<feature type="region of interest" description="Disordered" evidence="1">
    <location>
        <begin position="1"/>
        <end position="50"/>
    </location>
</feature>
<dbReference type="Pfam" id="PF08284">
    <property type="entry name" value="RVP_2"/>
    <property type="match status" value="1"/>
</dbReference>
<protein>
    <submittedName>
        <fullName evidence="2">Uncharacterized protein</fullName>
    </submittedName>
</protein>
<evidence type="ECO:0000313" key="3">
    <source>
        <dbReference type="Proteomes" id="UP000287651"/>
    </source>
</evidence>
<feature type="compositionally biased region" description="Acidic residues" evidence="1">
    <location>
        <begin position="7"/>
        <end position="16"/>
    </location>
</feature>
<comment type="caution">
    <text evidence="2">The sequence shown here is derived from an EMBL/GenBank/DDBJ whole genome shotgun (WGS) entry which is preliminary data.</text>
</comment>
<organism evidence="2 3">
    <name type="scientific">Ensete ventricosum</name>
    <name type="common">Abyssinian banana</name>
    <name type="synonym">Musa ensete</name>
    <dbReference type="NCBI Taxonomy" id="4639"/>
    <lineage>
        <taxon>Eukaryota</taxon>
        <taxon>Viridiplantae</taxon>
        <taxon>Streptophyta</taxon>
        <taxon>Embryophyta</taxon>
        <taxon>Tracheophyta</taxon>
        <taxon>Spermatophyta</taxon>
        <taxon>Magnoliopsida</taxon>
        <taxon>Liliopsida</taxon>
        <taxon>Zingiberales</taxon>
        <taxon>Musaceae</taxon>
        <taxon>Ensete</taxon>
    </lineage>
</organism>
<dbReference type="EMBL" id="AMZH03032986">
    <property type="protein sequence ID" value="RRT32243.1"/>
    <property type="molecule type" value="Genomic_DNA"/>
</dbReference>
<reference evidence="2 3" key="1">
    <citation type="journal article" date="2014" name="Agronomy (Basel)">
        <title>A Draft Genome Sequence for Ensete ventricosum, the Drought-Tolerant Tree Against Hunger.</title>
        <authorList>
            <person name="Harrison J."/>
            <person name="Moore K.A."/>
            <person name="Paszkiewicz K."/>
            <person name="Jones T."/>
            <person name="Grant M."/>
            <person name="Ambacheew D."/>
            <person name="Muzemil S."/>
            <person name="Studholme D.J."/>
        </authorList>
    </citation>
    <scope>NUCLEOTIDE SEQUENCE [LARGE SCALE GENOMIC DNA]</scope>
</reference>
<sequence>MIKSIEESEEEVQEPEENMKEDLHSANCTTHALAGHANPQAAKVEESPKQHPITVLIKTRSTNNFMNSKVATQLMLQNEDCSRFDVEIADGQILKCSQRCRRVKLLQQDQEILVDFFLLPLDDYEVVLDIKWLTTLGDVT</sequence>
<evidence type="ECO:0000256" key="1">
    <source>
        <dbReference type="SAM" id="MobiDB-lite"/>
    </source>
</evidence>
<dbReference type="Proteomes" id="UP000287651">
    <property type="component" value="Unassembled WGS sequence"/>
</dbReference>
<dbReference type="Gene3D" id="2.40.70.10">
    <property type="entry name" value="Acid Proteases"/>
    <property type="match status" value="1"/>
</dbReference>
<dbReference type="InterPro" id="IPR021109">
    <property type="entry name" value="Peptidase_aspartic_dom_sf"/>
</dbReference>
<accession>A0A426WY67</accession>
<dbReference type="AlphaFoldDB" id="A0A426WY67"/>
<evidence type="ECO:0000313" key="2">
    <source>
        <dbReference type="EMBL" id="RRT32243.1"/>
    </source>
</evidence>
<dbReference type="CDD" id="cd00303">
    <property type="entry name" value="retropepsin_like"/>
    <property type="match status" value="1"/>
</dbReference>
<gene>
    <name evidence="2" type="ORF">B296_00048273</name>
</gene>